<dbReference type="EMBL" id="LT981265">
    <property type="protein sequence ID" value="SPC34436.1"/>
    <property type="molecule type" value="Genomic_DNA"/>
</dbReference>
<evidence type="ECO:0000259" key="2">
    <source>
        <dbReference type="Pfam" id="PF04101"/>
    </source>
</evidence>
<evidence type="ECO:0000256" key="1">
    <source>
        <dbReference type="ARBA" id="ARBA00006962"/>
    </source>
</evidence>
<accession>A0A2K5AS08</accession>
<dbReference type="GeneID" id="41595269"/>
<protein>
    <submittedName>
        <fullName evidence="3">UDP-glucuronosyltransferase</fullName>
    </submittedName>
</protein>
<feature type="domain" description="Glycosyl transferase family 28 C-terminal" evidence="2">
    <location>
        <begin position="211"/>
        <end position="327"/>
    </location>
</feature>
<dbReference type="Gene3D" id="3.40.50.2000">
    <property type="entry name" value="Glycogen Phosphorylase B"/>
    <property type="match status" value="2"/>
</dbReference>
<dbReference type="InterPro" id="IPR007235">
    <property type="entry name" value="Glyco_trans_28_C"/>
</dbReference>
<dbReference type="SUPFAM" id="SSF53756">
    <property type="entry name" value="UDP-Glycosyltransferase/glycogen phosphorylase"/>
    <property type="match status" value="1"/>
</dbReference>
<dbReference type="PANTHER" id="PTHR21015">
    <property type="entry name" value="UDP-N-ACETYLGLUCOSAMINE--N-ACETYLMURAMYL-(PENTAPEPTIDE) PYROPHOSPHORYL-UNDECAPRENOL N-ACETYLGLUCOSAMINE TRANSFERASE 1"/>
    <property type="match status" value="1"/>
</dbReference>
<organism evidence="3 4">
    <name type="scientific">Candidatus Nitrosocaldus cavascurensis</name>
    <dbReference type="NCBI Taxonomy" id="2058097"/>
    <lineage>
        <taxon>Archaea</taxon>
        <taxon>Nitrososphaerota</taxon>
        <taxon>Nitrososphaeria</taxon>
        <taxon>Candidatus Nitrosocaldales</taxon>
        <taxon>Candidatus Nitrosocaldaceae</taxon>
        <taxon>Candidatus Nitrosocaldus</taxon>
    </lineage>
</organism>
<evidence type="ECO:0000313" key="3">
    <source>
        <dbReference type="EMBL" id="SPC34436.1"/>
    </source>
</evidence>
<dbReference type="GO" id="GO:0016758">
    <property type="term" value="F:hexosyltransferase activity"/>
    <property type="evidence" value="ECO:0007669"/>
    <property type="project" value="InterPro"/>
</dbReference>
<dbReference type="KEGG" id="ncv:NCAV_1269"/>
<name>A0A2K5AS08_9ARCH</name>
<sequence>MVRILFFTSPIGLGHASRDIAVVDELVSKGIDMDEIAFVTGGVAYKHLRAHGYNVVEAYRGKSIDASNGIFSNRLLWLLDYISFYRECKEIASSLIDEYRPELIVSDEDFASIAVAKMRGIKNVLITDVLESRFLHGPLSLVERFLNRHLRDIIAGADMVIVPMYKDEHKHTYTNVSNTIITYVGPIVRRVSKDRDELRRLFGFHGYKTILVSVGGTSSGTFLIEKAIDSYMRIVDRFNIPTKMVIVCGPAIDISRIGSNHVNNNDRRIMHSIELHGYVKNMHEMIYAADLLISLAGRSSMDEARVYGTPAILIPINGHFEQEDNARSYGFFHSDVERLEDLIFEYLAYGRREVRDNNGGAVKAADTIIKLLT</sequence>
<evidence type="ECO:0000313" key="4">
    <source>
        <dbReference type="Proteomes" id="UP000236248"/>
    </source>
</evidence>
<gene>
    <name evidence="3" type="ORF">NCAV_1269</name>
</gene>
<keyword evidence="3" id="KW-0808">Transferase</keyword>
<proteinExistence type="inferred from homology"/>
<dbReference type="PANTHER" id="PTHR21015:SF22">
    <property type="entry name" value="GLYCOSYLTRANSFERASE"/>
    <property type="match status" value="1"/>
</dbReference>
<keyword evidence="4" id="KW-1185">Reference proteome</keyword>
<dbReference type="AlphaFoldDB" id="A0A2K5AS08"/>
<comment type="similarity">
    <text evidence="1">Belongs to the glycosyltransferase 28 family.</text>
</comment>
<dbReference type="RefSeq" id="WP_103286910.1">
    <property type="nucleotide sequence ID" value="NZ_LT981265.1"/>
</dbReference>
<dbReference type="Proteomes" id="UP000236248">
    <property type="component" value="Chromosome NCAV"/>
</dbReference>
<reference evidence="4" key="1">
    <citation type="submission" date="2018-01" db="EMBL/GenBank/DDBJ databases">
        <authorList>
            <person name="Kerou L M."/>
        </authorList>
    </citation>
    <scope>NUCLEOTIDE SEQUENCE [LARGE SCALE GENOMIC DNA]</scope>
    <source>
        <strain evidence="4">SCU2</strain>
    </source>
</reference>
<dbReference type="Pfam" id="PF04101">
    <property type="entry name" value="Glyco_tran_28_C"/>
    <property type="match status" value="1"/>
</dbReference>